<organism evidence="1 2">
    <name type="scientific">Neptunomonas qingdaonensis</name>
    <dbReference type="NCBI Taxonomy" id="1045558"/>
    <lineage>
        <taxon>Bacteria</taxon>
        <taxon>Pseudomonadati</taxon>
        <taxon>Pseudomonadota</taxon>
        <taxon>Gammaproteobacteria</taxon>
        <taxon>Oceanospirillales</taxon>
        <taxon>Oceanospirillaceae</taxon>
        <taxon>Neptunomonas</taxon>
    </lineage>
</organism>
<dbReference type="Proteomes" id="UP000198623">
    <property type="component" value="Unassembled WGS sequence"/>
</dbReference>
<gene>
    <name evidence="1" type="ORF">SAMN05216175_105260</name>
</gene>
<accession>A0A1I2R029</accession>
<dbReference type="EMBL" id="FOOU01000005">
    <property type="protein sequence ID" value="SFG33994.1"/>
    <property type="molecule type" value="Genomic_DNA"/>
</dbReference>
<evidence type="ECO:0000313" key="1">
    <source>
        <dbReference type="EMBL" id="SFG33994.1"/>
    </source>
</evidence>
<dbReference type="OrthoDB" id="1118033at2"/>
<dbReference type="STRING" id="1045558.SAMN05216175_105260"/>
<evidence type="ECO:0000313" key="2">
    <source>
        <dbReference type="Proteomes" id="UP000198623"/>
    </source>
</evidence>
<protein>
    <submittedName>
        <fullName evidence="1">Uncharacterized protein</fullName>
    </submittedName>
</protein>
<proteinExistence type="predicted"/>
<dbReference type="RefSeq" id="WP_090727458.1">
    <property type="nucleotide sequence ID" value="NZ_FOOU01000005.1"/>
</dbReference>
<reference evidence="2" key="1">
    <citation type="submission" date="2016-10" db="EMBL/GenBank/DDBJ databases">
        <authorList>
            <person name="Varghese N."/>
            <person name="Submissions S."/>
        </authorList>
    </citation>
    <scope>NUCLEOTIDE SEQUENCE [LARGE SCALE GENOMIC DNA]</scope>
    <source>
        <strain evidence="2">CGMCC 1.10971</strain>
    </source>
</reference>
<dbReference type="AlphaFoldDB" id="A0A1I2R029"/>
<sequence length="238" mass="26841">MPALFTVQIDSFRKINKIANAWSTEDYHALMEMMGLDDGLEGMDAAELREMCMMSLNDLEADEAAKVVLTHLFADELANDELTAGKIEQLSHDISDDRLWEEYSDCLYHERFFSAYALLREAFNGIFAQPTGVEFIVNVRAGDIEDMAIFDESPCASMVRLLAGGLSDNALLHRLYDEQIKGQQFPQAPGIVWKLQQLADDGLTRQFSVVSSSFWFESFGQIDEFEASSHADVIDEEE</sequence>
<keyword evidence="2" id="KW-1185">Reference proteome</keyword>
<name>A0A1I2R029_9GAMM</name>